<dbReference type="InterPro" id="IPR004713">
    <property type="entry name" value="CaH_exchang"/>
</dbReference>
<evidence type="ECO:0000256" key="4">
    <source>
        <dbReference type="ARBA" id="ARBA00022692"/>
    </source>
</evidence>
<dbReference type="GO" id="GO:0015369">
    <property type="term" value="F:calcium:proton antiporter activity"/>
    <property type="evidence" value="ECO:0007669"/>
    <property type="project" value="TreeGrafter"/>
</dbReference>
<dbReference type="Proteomes" id="UP001237642">
    <property type="component" value="Unassembled WGS sequence"/>
</dbReference>
<reference evidence="12" key="1">
    <citation type="submission" date="2023-02" db="EMBL/GenBank/DDBJ databases">
        <title>Genome of toxic invasive species Heracleum sosnowskyi carries increased number of genes despite the absence of recent whole-genome duplications.</title>
        <authorList>
            <person name="Schelkunov M."/>
            <person name="Shtratnikova V."/>
            <person name="Makarenko M."/>
            <person name="Klepikova A."/>
            <person name="Omelchenko D."/>
            <person name="Novikova G."/>
            <person name="Obukhova E."/>
            <person name="Bogdanov V."/>
            <person name="Penin A."/>
            <person name="Logacheva M."/>
        </authorList>
    </citation>
    <scope>NUCLEOTIDE SEQUENCE</scope>
    <source>
        <strain evidence="12">Hsosn_3</strain>
        <tissue evidence="12">Leaf</tissue>
    </source>
</reference>
<evidence type="ECO:0000313" key="12">
    <source>
        <dbReference type="EMBL" id="KAK1403648.1"/>
    </source>
</evidence>
<dbReference type="Pfam" id="PF13499">
    <property type="entry name" value="EF-hand_7"/>
    <property type="match status" value="2"/>
</dbReference>
<comment type="subcellular location">
    <subcellularLocation>
        <location evidence="1">Endomembrane system</location>
        <topology evidence="1">Multi-pass membrane protein</topology>
    </subcellularLocation>
</comment>
<dbReference type="PANTHER" id="PTHR31503">
    <property type="entry name" value="VACUOLAR CALCIUM ION TRANSPORTER"/>
    <property type="match status" value="1"/>
</dbReference>
<dbReference type="GO" id="GO:0012505">
    <property type="term" value="C:endomembrane system"/>
    <property type="evidence" value="ECO:0007669"/>
    <property type="project" value="UniProtKB-SubCell"/>
</dbReference>
<feature type="transmembrane region" description="Helical" evidence="9">
    <location>
        <begin position="247"/>
        <end position="269"/>
    </location>
</feature>
<protein>
    <submittedName>
        <fullName evidence="12">Sodium/calcium exchanger membrane region, EF-hand domain pair</fullName>
    </submittedName>
</protein>
<feature type="chain" id="PRO_5041932603" evidence="10">
    <location>
        <begin position="27"/>
        <end position="692"/>
    </location>
</feature>
<feature type="transmembrane region" description="Helical" evidence="9">
    <location>
        <begin position="611"/>
        <end position="630"/>
    </location>
</feature>
<evidence type="ECO:0000256" key="2">
    <source>
        <dbReference type="ARBA" id="ARBA00022448"/>
    </source>
</evidence>
<keyword evidence="6 9" id="KW-1133">Transmembrane helix</keyword>
<dbReference type="PROSITE" id="PS50222">
    <property type="entry name" value="EF_HAND_2"/>
    <property type="match status" value="4"/>
</dbReference>
<keyword evidence="8 9" id="KW-0472">Membrane</keyword>
<keyword evidence="4 9" id="KW-0812">Transmembrane</keyword>
<dbReference type="InterPro" id="IPR018247">
    <property type="entry name" value="EF_Hand_1_Ca_BS"/>
</dbReference>
<reference evidence="12" key="2">
    <citation type="submission" date="2023-05" db="EMBL/GenBank/DDBJ databases">
        <authorList>
            <person name="Schelkunov M.I."/>
        </authorList>
    </citation>
    <scope>NUCLEOTIDE SEQUENCE</scope>
    <source>
        <strain evidence="12">Hsosn_3</strain>
        <tissue evidence="12">Leaf</tissue>
    </source>
</reference>
<dbReference type="GO" id="GO:0005509">
    <property type="term" value="F:calcium ion binding"/>
    <property type="evidence" value="ECO:0007669"/>
    <property type="project" value="InterPro"/>
</dbReference>
<feature type="transmembrane region" description="Helical" evidence="9">
    <location>
        <begin position="149"/>
        <end position="175"/>
    </location>
</feature>
<proteinExistence type="predicted"/>
<keyword evidence="7" id="KW-0406">Ion transport</keyword>
<dbReference type="Pfam" id="PF01699">
    <property type="entry name" value="Na_Ca_ex"/>
    <property type="match status" value="1"/>
</dbReference>
<dbReference type="PANTHER" id="PTHR31503:SF79">
    <property type="entry name" value="CALCIUM-BINDING EF-HAND PROTEIN"/>
    <property type="match status" value="1"/>
</dbReference>
<keyword evidence="2" id="KW-0813">Transport</keyword>
<evidence type="ECO:0000259" key="11">
    <source>
        <dbReference type="PROSITE" id="PS50222"/>
    </source>
</evidence>
<feature type="domain" description="EF-hand" evidence="11">
    <location>
        <begin position="444"/>
        <end position="479"/>
    </location>
</feature>
<gene>
    <name evidence="12" type="ORF">POM88_003253</name>
</gene>
<dbReference type="SMART" id="SM00054">
    <property type="entry name" value="EFh"/>
    <property type="match status" value="4"/>
</dbReference>
<evidence type="ECO:0000256" key="8">
    <source>
        <dbReference type="ARBA" id="ARBA00023136"/>
    </source>
</evidence>
<keyword evidence="10" id="KW-0732">Signal</keyword>
<feature type="transmembrane region" description="Helical" evidence="9">
    <location>
        <begin position="108"/>
        <end position="129"/>
    </location>
</feature>
<dbReference type="InterPro" id="IPR011992">
    <property type="entry name" value="EF-hand-dom_pair"/>
</dbReference>
<feature type="transmembrane region" description="Helical" evidence="9">
    <location>
        <begin position="218"/>
        <end position="235"/>
    </location>
</feature>
<feature type="domain" description="EF-hand" evidence="11">
    <location>
        <begin position="484"/>
        <end position="519"/>
    </location>
</feature>
<accession>A0AAD8JIA6</accession>
<dbReference type="EMBL" id="JAUIZM010000001">
    <property type="protein sequence ID" value="KAK1403648.1"/>
    <property type="molecule type" value="Genomic_DNA"/>
</dbReference>
<feature type="transmembrane region" description="Helical" evidence="9">
    <location>
        <begin position="573"/>
        <end position="590"/>
    </location>
</feature>
<feature type="transmembrane region" description="Helical" evidence="9">
    <location>
        <begin position="663"/>
        <end position="685"/>
    </location>
</feature>
<comment type="caution">
    <text evidence="12">The sequence shown here is derived from an EMBL/GenBank/DDBJ whole genome shotgun (WGS) entry which is preliminary data.</text>
</comment>
<evidence type="ECO:0000313" key="13">
    <source>
        <dbReference type="Proteomes" id="UP001237642"/>
    </source>
</evidence>
<keyword evidence="3" id="KW-0050">Antiport</keyword>
<evidence type="ECO:0000256" key="6">
    <source>
        <dbReference type="ARBA" id="ARBA00022989"/>
    </source>
</evidence>
<organism evidence="12 13">
    <name type="scientific">Heracleum sosnowskyi</name>
    <dbReference type="NCBI Taxonomy" id="360622"/>
    <lineage>
        <taxon>Eukaryota</taxon>
        <taxon>Viridiplantae</taxon>
        <taxon>Streptophyta</taxon>
        <taxon>Embryophyta</taxon>
        <taxon>Tracheophyta</taxon>
        <taxon>Spermatophyta</taxon>
        <taxon>Magnoliopsida</taxon>
        <taxon>eudicotyledons</taxon>
        <taxon>Gunneridae</taxon>
        <taxon>Pentapetalae</taxon>
        <taxon>asterids</taxon>
        <taxon>campanulids</taxon>
        <taxon>Apiales</taxon>
        <taxon>Apiaceae</taxon>
        <taxon>Apioideae</taxon>
        <taxon>apioid superclade</taxon>
        <taxon>Tordylieae</taxon>
        <taxon>Tordyliinae</taxon>
        <taxon>Heracleum</taxon>
    </lineage>
</organism>
<evidence type="ECO:0000256" key="1">
    <source>
        <dbReference type="ARBA" id="ARBA00004127"/>
    </source>
</evidence>
<feature type="signal peptide" evidence="10">
    <location>
        <begin position="1"/>
        <end position="26"/>
    </location>
</feature>
<dbReference type="SUPFAM" id="SSF47473">
    <property type="entry name" value="EF-hand"/>
    <property type="match status" value="1"/>
</dbReference>
<dbReference type="GO" id="GO:0016020">
    <property type="term" value="C:membrane"/>
    <property type="evidence" value="ECO:0007669"/>
    <property type="project" value="InterPro"/>
</dbReference>
<name>A0AAD8JIA6_9APIA</name>
<keyword evidence="5" id="KW-0106">Calcium</keyword>
<dbReference type="CDD" id="cd00051">
    <property type="entry name" value="EFh"/>
    <property type="match status" value="1"/>
</dbReference>
<evidence type="ECO:0000256" key="3">
    <source>
        <dbReference type="ARBA" id="ARBA00022449"/>
    </source>
</evidence>
<feature type="domain" description="EF-hand" evidence="11">
    <location>
        <begin position="354"/>
        <end position="389"/>
    </location>
</feature>
<dbReference type="PROSITE" id="PS00018">
    <property type="entry name" value="EF_HAND_1"/>
    <property type="match status" value="2"/>
</dbReference>
<dbReference type="InterPro" id="IPR004837">
    <property type="entry name" value="NaCa_Exmemb"/>
</dbReference>
<dbReference type="InterPro" id="IPR002048">
    <property type="entry name" value="EF_hand_dom"/>
</dbReference>
<feature type="transmembrane region" description="Helical" evidence="9">
    <location>
        <begin position="80"/>
        <end position="96"/>
    </location>
</feature>
<evidence type="ECO:0000256" key="9">
    <source>
        <dbReference type="SAM" id="Phobius"/>
    </source>
</evidence>
<dbReference type="AlphaFoldDB" id="A0AAD8JIA6"/>
<evidence type="ECO:0000256" key="5">
    <source>
        <dbReference type="ARBA" id="ARBA00022837"/>
    </source>
</evidence>
<keyword evidence="13" id="KW-1185">Reference proteome</keyword>
<evidence type="ECO:0000256" key="7">
    <source>
        <dbReference type="ARBA" id="ARBA00023065"/>
    </source>
</evidence>
<dbReference type="Gene3D" id="1.10.238.10">
    <property type="entry name" value="EF-hand"/>
    <property type="match status" value="2"/>
</dbReference>
<feature type="transmembrane region" description="Helical" evidence="9">
    <location>
        <begin position="636"/>
        <end position="656"/>
    </location>
</feature>
<evidence type="ECO:0000256" key="10">
    <source>
        <dbReference type="SAM" id="SignalP"/>
    </source>
</evidence>
<feature type="domain" description="EF-hand" evidence="11">
    <location>
        <begin position="314"/>
        <end position="349"/>
    </location>
</feature>
<feature type="transmembrane region" description="Helical" evidence="9">
    <location>
        <begin position="535"/>
        <end position="553"/>
    </location>
</feature>
<dbReference type="GO" id="GO:0006874">
    <property type="term" value="P:intracellular calcium ion homeostasis"/>
    <property type="evidence" value="ECO:0007669"/>
    <property type="project" value="TreeGrafter"/>
</dbReference>
<sequence length="692" mass="77443">MERALARTTISIFFLLFLSSIQVVHGRNSHFDSPDHLVSDGGVTNESAREEHATGSSILQLKGSEQCEHMYGFLPCSESVFGHLFLIVVYEYLLYHGETYLLSGGGRIFEILGTGFFGASAFPVIAQLPESLILLVTGLFSSDEGAQENVLTGVGMVAGSTIFNLTLLWGTCLFLGRQVFVHKANYIPVSNTSAETQQKKSPSLLTGFGVSSDAETSFTAKIMLVSVVPFLIILAPKVFDVSYNSKAYNIDILVTLFALIVTLLAYFNYQLSHSSIQDRRLDYLKVEHQTHVLAVINHVQEYVPERLLDEHGAPNEDAISRLFQKLDKDGDQQLSLPELTELFNRIKLSKSVLSREKVMENILNELDHDGNEQISLTEFMNTVKHWLHTTMCAADEPTSHSHDTAQPIKHLDEAITRVLEEQEKLKNVKKQILDKVRNMKDGESNESAIIELFEKLDVDKSKSLTQSELKALLSEISADKAQMAEDEALMKIFEDLDTDGNEEISLEEFTKGLKKWIKMTGSNSQQYKVDRSARAWVKAIFLLVVGIVTLAVLAEPLIHSVQKFATSAKIPSFYVAFVLVPLATSARTAISAIRAVRDKIPKNTRLTFSEIYDGVFMNNVLGFSVLLSVVYFRGLIWHFSAEVMIVVIVCAIMGLIASFVSRFPVWLMFIAYSLYPLSLIIVYLIDDYFWSP</sequence>